<proteinExistence type="predicted"/>
<organism evidence="2 3">
    <name type="scientific">Paenibacillus solani</name>
    <dbReference type="NCBI Taxonomy" id="1705565"/>
    <lineage>
        <taxon>Bacteria</taxon>
        <taxon>Bacillati</taxon>
        <taxon>Bacillota</taxon>
        <taxon>Bacilli</taxon>
        <taxon>Bacillales</taxon>
        <taxon>Paenibacillaceae</taxon>
        <taxon>Paenibacillus</taxon>
    </lineage>
</organism>
<feature type="transmembrane region" description="Helical" evidence="1">
    <location>
        <begin position="35"/>
        <end position="55"/>
    </location>
</feature>
<evidence type="ECO:0000256" key="1">
    <source>
        <dbReference type="SAM" id="Phobius"/>
    </source>
</evidence>
<accession>A0A0M1P8V6</accession>
<keyword evidence="3" id="KW-1185">Reference proteome</keyword>
<keyword evidence="1" id="KW-1133">Transmembrane helix</keyword>
<evidence type="ECO:0000313" key="2">
    <source>
        <dbReference type="EMBL" id="KOR90459.1"/>
    </source>
</evidence>
<dbReference type="GO" id="GO:0016301">
    <property type="term" value="F:kinase activity"/>
    <property type="evidence" value="ECO:0007669"/>
    <property type="project" value="UniProtKB-KW"/>
</dbReference>
<protein>
    <submittedName>
        <fullName evidence="2">Signal transduction histidine kinase</fullName>
    </submittedName>
</protein>
<dbReference type="AlphaFoldDB" id="A0A0M1P8V6"/>
<reference evidence="3" key="1">
    <citation type="submission" date="2015-08" db="EMBL/GenBank/DDBJ databases">
        <title>Genome sequencing project for genomic taxonomy and phylogenomics of Bacillus-like bacteria.</title>
        <authorList>
            <person name="Liu B."/>
            <person name="Wang J."/>
            <person name="Zhu Y."/>
            <person name="Liu G."/>
            <person name="Chen Q."/>
            <person name="Chen Z."/>
            <person name="Lan J."/>
            <person name="Che J."/>
            <person name="Ge C."/>
            <person name="Shi H."/>
            <person name="Pan Z."/>
            <person name="Liu X."/>
        </authorList>
    </citation>
    <scope>NUCLEOTIDE SEQUENCE [LARGE SCALE GENOMIC DNA]</scope>
    <source>
        <strain evidence="3">FJAT-22460</strain>
    </source>
</reference>
<name>A0A0M1P8V6_9BACL</name>
<comment type="caution">
    <text evidence="2">The sequence shown here is derived from an EMBL/GenBank/DDBJ whole genome shotgun (WGS) entry which is preliminary data.</text>
</comment>
<dbReference type="RefSeq" id="WP_053492122.1">
    <property type="nucleotide sequence ID" value="NZ_LIUT01000001.1"/>
</dbReference>
<dbReference type="EMBL" id="LIUT01000001">
    <property type="protein sequence ID" value="KOR90459.1"/>
    <property type="molecule type" value="Genomic_DNA"/>
</dbReference>
<gene>
    <name evidence="2" type="ORF">AM231_15875</name>
</gene>
<dbReference type="PATRIC" id="fig|1705565.3.peg.5257"/>
<sequence>MDYTNIVIFIILAFSLGAIMIMYREKIPPRLRRGMALIAVALILFAFFLIVYSFLNPGSS</sequence>
<dbReference type="OrthoDB" id="2627968at2"/>
<evidence type="ECO:0000313" key="3">
    <source>
        <dbReference type="Proteomes" id="UP000036932"/>
    </source>
</evidence>
<keyword evidence="1" id="KW-0812">Transmembrane</keyword>
<keyword evidence="1" id="KW-0472">Membrane</keyword>
<keyword evidence="2" id="KW-0418">Kinase</keyword>
<keyword evidence="2" id="KW-0808">Transferase</keyword>
<dbReference type="Proteomes" id="UP000036932">
    <property type="component" value="Unassembled WGS sequence"/>
</dbReference>
<feature type="transmembrane region" description="Helical" evidence="1">
    <location>
        <begin position="6"/>
        <end position="23"/>
    </location>
</feature>